<evidence type="ECO:0000256" key="1">
    <source>
        <dbReference type="ARBA" id="ARBA00023117"/>
    </source>
</evidence>
<dbReference type="InParanoid" id="A0A1D6F4G5"/>
<dbReference type="InterPro" id="IPR036427">
    <property type="entry name" value="Bromodomain-like_sf"/>
</dbReference>
<dbReference type="SUPFAM" id="SSF51905">
    <property type="entry name" value="FAD/NAD(P)-binding domain"/>
    <property type="match status" value="1"/>
</dbReference>
<keyword evidence="1" id="KW-0103">Bromodomain</keyword>
<evidence type="ECO:0000313" key="2">
    <source>
        <dbReference type="EMBL" id="ONM26220.1"/>
    </source>
</evidence>
<dbReference type="Gene3D" id="1.20.920.10">
    <property type="entry name" value="Bromodomain-like"/>
    <property type="match status" value="1"/>
</dbReference>
<dbReference type="AlphaFoldDB" id="A0A1D6F4G5"/>
<organism evidence="2">
    <name type="scientific">Zea mays</name>
    <name type="common">Maize</name>
    <dbReference type="NCBI Taxonomy" id="4577"/>
    <lineage>
        <taxon>Eukaryota</taxon>
        <taxon>Viridiplantae</taxon>
        <taxon>Streptophyta</taxon>
        <taxon>Embryophyta</taxon>
        <taxon>Tracheophyta</taxon>
        <taxon>Spermatophyta</taxon>
        <taxon>Magnoliopsida</taxon>
        <taxon>Liliopsida</taxon>
        <taxon>Poales</taxon>
        <taxon>Poaceae</taxon>
        <taxon>PACMAD clade</taxon>
        <taxon>Panicoideae</taxon>
        <taxon>Andropogonodae</taxon>
        <taxon>Andropogoneae</taxon>
        <taxon>Tripsacinae</taxon>
        <taxon>Zea</taxon>
    </lineage>
</organism>
<proteinExistence type="predicted"/>
<dbReference type="STRING" id="4577.A0A1D6F4G5"/>
<gene>
    <name evidence="2" type="ORF">ZEAMMB73_Zm00001d007182</name>
</gene>
<dbReference type="Pfam" id="PF13450">
    <property type="entry name" value="NAD_binding_8"/>
    <property type="match status" value="1"/>
</dbReference>
<sequence length="126" mass="14415">MPTSLFSLLLLCVLSHTFALGYRTKFDGRLQTFSDMLTTAHELARSGFARVTVYEKENCLGGHARTMTVEDADTVVTMHLDLGFMVFNRIPDYHGIIKHPMDFSTIRKKLDKGIPTWSDLRRYSLQ</sequence>
<reference evidence="2" key="1">
    <citation type="submission" date="2015-12" db="EMBL/GenBank/DDBJ databases">
        <title>Update maize B73 reference genome by single molecule sequencing technologies.</title>
        <authorList>
            <consortium name="Maize Genome Sequencing Project"/>
            <person name="Ware D."/>
        </authorList>
    </citation>
    <scope>NUCLEOTIDE SEQUENCE [LARGE SCALE GENOMIC DNA]</scope>
    <source>
        <tissue evidence="2">Seedling</tissue>
    </source>
</reference>
<name>A0A1D6F4G5_MAIZE</name>
<dbReference type="CDD" id="cd04369">
    <property type="entry name" value="Bromodomain"/>
    <property type="match status" value="1"/>
</dbReference>
<protein>
    <submittedName>
        <fullName evidence="2">Uncharacterized protein</fullName>
    </submittedName>
</protein>
<dbReference type="PROSITE" id="PS50014">
    <property type="entry name" value="BROMODOMAIN_2"/>
    <property type="match status" value="1"/>
</dbReference>
<dbReference type="InterPro" id="IPR001487">
    <property type="entry name" value="Bromodomain"/>
</dbReference>
<dbReference type="SUPFAM" id="SSF47370">
    <property type="entry name" value="Bromodomain"/>
    <property type="match status" value="1"/>
</dbReference>
<dbReference type="EMBL" id="CM007648">
    <property type="protein sequence ID" value="ONM26220.1"/>
    <property type="molecule type" value="Genomic_DNA"/>
</dbReference>
<dbReference type="InterPro" id="IPR036188">
    <property type="entry name" value="FAD/NAD-bd_sf"/>
</dbReference>
<accession>A0A1D6F4G5</accession>